<keyword evidence="7" id="KW-0732">Signal</keyword>
<evidence type="ECO:0000256" key="5">
    <source>
        <dbReference type="SAM" id="MobiDB-lite"/>
    </source>
</evidence>
<dbReference type="InterPro" id="IPR036249">
    <property type="entry name" value="Thioredoxin-like_sf"/>
</dbReference>
<feature type="transmembrane region" description="Helical" evidence="6">
    <location>
        <begin position="203"/>
        <end position="225"/>
    </location>
</feature>
<evidence type="ECO:0000256" key="4">
    <source>
        <dbReference type="ARBA" id="ARBA00023284"/>
    </source>
</evidence>
<dbReference type="SUPFAM" id="SSF52833">
    <property type="entry name" value="Thioredoxin-like"/>
    <property type="match status" value="1"/>
</dbReference>
<dbReference type="Pfam" id="PF00578">
    <property type="entry name" value="AhpC-TSA"/>
    <property type="match status" value="1"/>
</dbReference>
<feature type="transmembrane region" description="Helical" evidence="6">
    <location>
        <begin position="328"/>
        <end position="347"/>
    </location>
</feature>
<evidence type="ECO:0000256" key="1">
    <source>
        <dbReference type="ARBA" id="ARBA00004196"/>
    </source>
</evidence>
<evidence type="ECO:0000256" key="2">
    <source>
        <dbReference type="ARBA" id="ARBA00022748"/>
    </source>
</evidence>
<evidence type="ECO:0000259" key="8">
    <source>
        <dbReference type="PROSITE" id="PS51352"/>
    </source>
</evidence>
<protein>
    <submittedName>
        <fullName evidence="9">Thiol-disulfide oxidoreductase ResA</fullName>
    </submittedName>
</protein>
<evidence type="ECO:0000256" key="7">
    <source>
        <dbReference type="SAM" id="SignalP"/>
    </source>
</evidence>
<dbReference type="KEGG" id="gaw:V144x_08200"/>
<accession>A0A517VQS7</accession>
<dbReference type="PANTHER" id="PTHR42852:SF6">
    <property type="entry name" value="THIOL:DISULFIDE INTERCHANGE PROTEIN DSBE"/>
    <property type="match status" value="1"/>
</dbReference>
<dbReference type="GO" id="GO:0030313">
    <property type="term" value="C:cell envelope"/>
    <property type="evidence" value="ECO:0007669"/>
    <property type="project" value="UniProtKB-SubCell"/>
</dbReference>
<dbReference type="AlphaFoldDB" id="A0A517VQS7"/>
<feature type="chain" id="PRO_5021960631" evidence="7">
    <location>
        <begin position="27"/>
        <end position="530"/>
    </location>
</feature>
<comment type="subcellular location">
    <subcellularLocation>
        <location evidence="1">Cell envelope</location>
    </subcellularLocation>
</comment>
<dbReference type="Gene3D" id="3.40.30.10">
    <property type="entry name" value="Glutaredoxin"/>
    <property type="match status" value="1"/>
</dbReference>
<feature type="transmembrane region" description="Helical" evidence="6">
    <location>
        <begin position="291"/>
        <end position="308"/>
    </location>
</feature>
<dbReference type="RefSeq" id="WP_144981726.1">
    <property type="nucleotide sequence ID" value="NZ_CP037920.1"/>
</dbReference>
<keyword evidence="6" id="KW-0472">Membrane</keyword>
<dbReference type="Proteomes" id="UP000318704">
    <property type="component" value="Chromosome"/>
</dbReference>
<dbReference type="GO" id="GO:0017004">
    <property type="term" value="P:cytochrome complex assembly"/>
    <property type="evidence" value="ECO:0007669"/>
    <property type="project" value="UniProtKB-KW"/>
</dbReference>
<dbReference type="GO" id="GO:0016491">
    <property type="term" value="F:oxidoreductase activity"/>
    <property type="evidence" value="ECO:0007669"/>
    <property type="project" value="InterPro"/>
</dbReference>
<dbReference type="InterPro" id="IPR050553">
    <property type="entry name" value="Thioredoxin_ResA/DsbE_sf"/>
</dbReference>
<dbReference type="EMBL" id="CP037920">
    <property type="protein sequence ID" value="QDT95378.1"/>
    <property type="molecule type" value="Genomic_DNA"/>
</dbReference>
<dbReference type="PANTHER" id="PTHR42852">
    <property type="entry name" value="THIOL:DISULFIDE INTERCHANGE PROTEIN DSBE"/>
    <property type="match status" value="1"/>
</dbReference>
<sequence precursor="true">MFRRIPCSANATAFVLLTIVAATSVAQERPDDPPPTTERIPNKPSPVESSVTPTDVLIDQIKNELRTSHRPLSVEEFARTHTNIATLIGDLRKVSPDDPHVAQFLPERWLSLKILAGLPSTNDRSTFDSMRELNAELDEVLKTTTDSRLRSDALFYQTIFKINRPIDGPAAVALAERFVSEWPKDNRSAEVLHIAVMKLHTAWYLRVAIIALFVVISAVVAMTACRPPSNTRKWLRLGILFGLLGIGLFILLHTTYPHFPGLRKFEAVALEAVLPLNRILEANILSFVGTYRFWLIIVAASTTALLLVAVRQRSEAAPFQRFSKMRQLILGFSLAGALCFSVDTYLISRQSTEVTRRIAQEYPNSLRGRLAQGETRKRERIGEPFELEFTDAISGQVVSMKNLRGKVVVVNFWATWCGPCVGEIPELKQLYAQYHDQGVEFIGVSHDPPENAGGLEKLKSFVDKEQIPWPQYYLGRDDRTLRTGSPQNDFSELWGIDGIPVIFLIDPSGNLYSTEARGQLDTLIPRLLKK</sequence>
<feature type="transmembrane region" description="Helical" evidence="6">
    <location>
        <begin position="237"/>
        <end position="256"/>
    </location>
</feature>
<dbReference type="CDD" id="cd02966">
    <property type="entry name" value="TlpA_like_family"/>
    <property type="match status" value="1"/>
</dbReference>
<evidence type="ECO:0000313" key="10">
    <source>
        <dbReference type="Proteomes" id="UP000318704"/>
    </source>
</evidence>
<feature type="region of interest" description="Disordered" evidence="5">
    <location>
        <begin position="26"/>
        <end position="52"/>
    </location>
</feature>
<dbReference type="InterPro" id="IPR013766">
    <property type="entry name" value="Thioredoxin_domain"/>
</dbReference>
<dbReference type="GO" id="GO:0016209">
    <property type="term" value="F:antioxidant activity"/>
    <property type="evidence" value="ECO:0007669"/>
    <property type="project" value="InterPro"/>
</dbReference>
<feature type="domain" description="Thioredoxin" evidence="8">
    <location>
        <begin position="379"/>
        <end position="525"/>
    </location>
</feature>
<keyword evidence="4" id="KW-0676">Redox-active center</keyword>
<feature type="signal peptide" evidence="7">
    <location>
        <begin position="1"/>
        <end position="26"/>
    </location>
</feature>
<proteinExistence type="predicted"/>
<dbReference type="InterPro" id="IPR000866">
    <property type="entry name" value="AhpC/TSA"/>
</dbReference>
<organism evidence="9 10">
    <name type="scientific">Gimesia aquarii</name>
    <dbReference type="NCBI Taxonomy" id="2527964"/>
    <lineage>
        <taxon>Bacteria</taxon>
        <taxon>Pseudomonadati</taxon>
        <taxon>Planctomycetota</taxon>
        <taxon>Planctomycetia</taxon>
        <taxon>Planctomycetales</taxon>
        <taxon>Planctomycetaceae</taxon>
        <taxon>Gimesia</taxon>
    </lineage>
</organism>
<keyword evidence="2" id="KW-0201">Cytochrome c-type biogenesis</keyword>
<evidence type="ECO:0000256" key="3">
    <source>
        <dbReference type="ARBA" id="ARBA00023157"/>
    </source>
</evidence>
<dbReference type="InterPro" id="IPR017937">
    <property type="entry name" value="Thioredoxin_CS"/>
</dbReference>
<evidence type="ECO:0000256" key="6">
    <source>
        <dbReference type="SAM" id="Phobius"/>
    </source>
</evidence>
<dbReference type="PROSITE" id="PS00194">
    <property type="entry name" value="THIOREDOXIN_1"/>
    <property type="match status" value="1"/>
</dbReference>
<name>A0A517VQS7_9PLAN</name>
<keyword evidence="6" id="KW-1133">Transmembrane helix</keyword>
<dbReference type="PROSITE" id="PS51352">
    <property type="entry name" value="THIOREDOXIN_2"/>
    <property type="match status" value="1"/>
</dbReference>
<keyword evidence="6" id="KW-0812">Transmembrane</keyword>
<gene>
    <name evidence="9" type="primary">resA_2</name>
    <name evidence="9" type="ORF">V144x_08200</name>
</gene>
<keyword evidence="3" id="KW-1015">Disulfide bond</keyword>
<reference evidence="9 10" key="1">
    <citation type="submission" date="2019-03" db="EMBL/GenBank/DDBJ databases">
        <title>Deep-cultivation of Planctomycetes and their phenomic and genomic characterization uncovers novel biology.</title>
        <authorList>
            <person name="Wiegand S."/>
            <person name="Jogler M."/>
            <person name="Boedeker C."/>
            <person name="Pinto D."/>
            <person name="Vollmers J."/>
            <person name="Rivas-Marin E."/>
            <person name="Kohn T."/>
            <person name="Peeters S.H."/>
            <person name="Heuer A."/>
            <person name="Rast P."/>
            <person name="Oberbeckmann S."/>
            <person name="Bunk B."/>
            <person name="Jeske O."/>
            <person name="Meyerdierks A."/>
            <person name="Storesund J.E."/>
            <person name="Kallscheuer N."/>
            <person name="Luecker S."/>
            <person name="Lage O.M."/>
            <person name="Pohl T."/>
            <person name="Merkel B.J."/>
            <person name="Hornburger P."/>
            <person name="Mueller R.-W."/>
            <person name="Bruemmer F."/>
            <person name="Labrenz M."/>
            <person name="Spormann A.M."/>
            <person name="Op den Camp H."/>
            <person name="Overmann J."/>
            <person name="Amann R."/>
            <person name="Jetten M.S.M."/>
            <person name="Mascher T."/>
            <person name="Medema M.H."/>
            <person name="Devos D.P."/>
            <person name="Kaster A.-K."/>
            <person name="Ovreas L."/>
            <person name="Rohde M."/>
            <person name="Galperin M.Y."/>
            <person name="Jogler C."/>
        </authorList>
    </citation>
    <scope>NUCLEOTIDE SEQUENCE [LARGE SCALE GENOMIC DNA]</scope>
    <source>
        <strain evidence="9 10">V144</strain>
    </source>
</reference>
<evidence type="ECO:0000313" key="9">
    <source>
        <dbReference type="EMBL" id="QDT95378.1"/>
    </source>
</evidence>